<dbReference type="InterPro" id="IPR015422">
    <property type="entry name" value="PyrdxlP-dep_Trfase_small"/>
</dbReference>
<comment type="pathway">
    <text evidence="2">Cofactor biosynthesis; adenosylcobalamin biosynthesis.</text>
</comment>
<protein>
    <recommendedName>
        <fullName evidence="3">threonine-phosphate decarboxylase</fullName>
        <ecNumber evidence="3">4.1.1.81</ecNumber>
    </recommendedName>
    <alternativeName>
        <fullName evidence="5">L-threonine-O-3-phosphate decarboxylase</fullName>
    </alternativeName>
</protein>
<evidence type="ECO:0000256" key="2">
    <source>
        <dbReference type="ARBA" id="ARBA00004953"/>
    </source>
</evidence>
<evidence type="ECO:0000259" key="7">
    <source>
        <dbReference type="Pfam" id="PF00155"/>
    </source>
</evidence>
<evidence type="ECO:0000256" key="4">
    <source>
        <dbReference type="ARBA" id="ARBA00022573"/>
    </source>
</evidence>
<dbReference type="Gene3D" id="3.40.640.10">
    <property type="entry name" value="Type I PLP-dependent aspartate aminotransferase-like (Major domain)"/>
    <property type="match status" value="1"/>
</dbReference>
<dbReference type="EMBL" id="CP015108">
    <property type="protein sequence ID" value="ARF14819.1"/>
    <property type="molecule type" value="Genomic_DNA"/>
</dbReference>
<evidence type="ECO:0000256" key="1">
    <source>
        <dbReference type="ARBA" id="ARBA00003444"/>
    </source>
</evidence>
<dbReference type="CDD" id="cd00609">
    <property type="entry name" value="AAT_like"/>
    <property type="match status" value="1"/>
</dbReference>
<keyword evidence="9" id="KW-1185">Reference proteome</keyword>
<dbReference type="Pfam" id="PF00155">
    <property type="entry name" value="Aminotran_1_2"/>
    <property type="match status" value="1"/>
</dbReference>
<dbReference type="PROSITE" id="PS00105">
    <property type="entry name" value="AA_TRANSFER_CLASS_1"/>
    <property type="match status" value="1"/>
</dbReference>
<dbReference type="Gene3D" id="3.90.1150.10">
    <property type="entry name" value="Aspartate Aminotransferase, domain 1"/>
    <property type="match status" value="1"/>
</dbReference>
<proteinExistence type="predicted"/>
<dbReference type="InterPro" id="IPR004838">
    <property type="entry name" value="NHTrfase_class1_PyrdxlP-BS"/>
</dbReference>
<comment type="function">
    <text evidence="1">Decarboxylates L-threonine-O-3-phosphate to yield (R)-1-amino-2-propanol O-2-phosphate, the precursor for the linkage between the nucleotide loop and the corrin ring in cobalamin.</text>
</comment>
<dbReference type="SUPFAM" id="SSF53383">
    <property type="entry name" value="PLP-dependent transferases"/>
    <property type="match status" value="1"/>
</dbReference>
<comment type="catalytic activity">
    <reaction evidence="6">
        <text>O-phospho-L-threonine + H(+) = (R)-1-aminopropan-2-yl phosphate + CO2</text>
        <dbReference type="Rhea" id="RHEA:11492"/>
        <dbReference type="ChEBI" id="CHEBI:15378"/>
        <dbReference type="ChEBI" id="CHEBI:16526"/>
        <dbReference type="ChEBI" id="CHEBI:58563"/>
        <dbReference type="ChEBI" id="CHEBI:58675"/>
        <dbReference type="EC" id="4.1.1.81"/>
    </reaction>
</comment>
<dbReference type="PANTHER" id="PTHR42885">
    <property type="entry name" value="HISTIDINOL-PHOSPHATE AMINOTRANSFERASE-RELATED"/>
    <property type="match status" value="1"/>
</dbReference>
<dbReference type="RefSeq" id="WP_029053487.1">
    <property type="nucleotide sequence ID" value="NZ_CP015108.1"/>
</dbReference>
<dbReference type="EC" id="4.1.1.81" evidence="3"/>
<organism evidence="8 9">
    <name type="scientific">Sporosarcina ureae</name>
    <dbReference type="NCBI Taxonomy" id="1571"/>
    <lineage>
        <taxon>Bacteria</taxon>
        <taxon>Bacillati</taxon>
        <taxon>Bacillota</taxon>
        <taxon>Bacilli</taxon>
        <taxon>Bacillales</taxon>
        <taxon>Caryophanaceae</taxon>
        <taxon>Sporosarcina</taxon>
    </lineage>
</organism>
<reference evidence="8 9" key="1">
    <citation type="submission" date="2016-04" db="EMBL/GenBank/DDBJ databases">
        <title>Comparative Genomics and Epigenetics of Sporosarcina ureae.</title>
        <authorList>
            <person name="Oliver A.S."/>
            <person name="Cooper K.K."/>
        </authorList>
    </citation>
    <scope>NUCLEOTIDE SEQUENCE [LARGE SCALE GENOMIC DNA]</scope>
    <source>
        <strain evidence="8 9">S204</strain>
    </source>
</reference>
<evidence type="ECO:0000313" key="9">
    <source>
        <dbReference type="Proteomes" id="UP000192486"/>
    </source>
</evidence>
<dbReference type="InterPro" id="IPR005860">
    <property type="entry name" value="CobD"/>
</dbReference>
<gene>
    <name evidence="8" type="ORF">SporoS204_12070</name>
</gene>
<evidence type="ECO:0000256" key="3">
    <source>
        <dbReference type="ARBA" id="ARBA00012285"/>
    </source>
</evidence>
<sequence>MRLPEHGANSKRLYVSMNIRMPDEVLDFSENCNPAGPPPSVVEAWPTLISTLNSYPDPDGQPFRSAVSLFHQVDEQQVLVGNGAAEILSLLAGSYRGKRVLLIDPTFSEYRATLEVNGAEVVSLQASEAEGFQLPMRQILEALPEADALYICTPNNPTGLLPSKDELLTIIEAAKNSSTDVVLDEAFIDFVDESKSFIPQVANYPNLLIVRSMTKMYAIPGIRLGYIIAHPERIKTLKQRASHWHVNGLAAEIGVLCLQEEAYRQQAILHAQTERLKMAQFLRSQGCEVLDSSANYLVMKPLQDTKKLYTDLLKQGIVLRHSENFRGMDGHWLRIGMKSKPMMATLREAMDQWFKQQ</sequence>
<dbReference type="Proteomes" id="UP000192486">
    <property type="component" value="Chromosome"/>
</dbReference>
<evidence type="ECO:0000256" key="6">
    <source>
        <dbReference type="ARBA" id="ARBA00048531"/>
    </source>
</evidence>
<evidence type="ECO:0000256" key="5">
    <source>
        <dbReference type="ARBA" id="ARBA00029996"/>
    </source>
</evidence>
<name>A0ABM6JX36_SPOUR</name>
<dbReference type="InterPro" id="IPR015424">
    <property type="entry name" value="PyrdxlP-dep_Trfase"/>
</dbReference>
<dbReference type="InterPro" id="IPR015421">
    <property type="entry name" value="PyrdxlP-dep_Trfase_major"/>
</dbReference>
<accession>A0ABM6JX36</accession>
<keyword evidence="4" id="KW-0169">Cobalamin biosynthesis</keyword>
<evidence type="ECO:0000313" key="8">
    <source>
        <dbReference type="EMBL" id="ARF14819.1"/>
    </source>
</evidence>
<dbReference type="InterPro" id="IPR004839">
    <property type="entry name" value="Aminotransferase_I/II_large"/>
</dbReference>
<feature type="domain" description="Aminotransferase class I/classII large" evidence="7">
    <location>
        <begin position="24"/>
        <end position="350"/>
    </location>
</feature>
<dbReference type="NCBIfam" id="TIGR01140">
    <property type="entry name" value="L_thr_O3P_dcar"/>
    <property type="match status" value="1"/>
</dbReference>